<feature type="chain" id="PRO_5046079969" description="beta-N-acetylhexosaminidase" evidence="6">
    <location>
        <begin position="33"/>
        <end position="525"/>
    </location>
</feature>
<evidence type="ECO:0000256" key="1">
    <source>
        <dbReference type="ARBA" id="ARBA00001231"/>
    </source>
</evidence>
<name>A0ABU5RAZ2_9PSEU</name>
<comment type="catalytic activity">
    <reaction evidence="1">
        <text>Hydrolysis of terminal non-reducing N-acetyl-D-hexosamine residues in N-acetyl-beta-D-hexosaminides.</text>
        <dbReference type="EC" id="3.2.1.52"/>
    </reaction>
</comment>
<dbReference type="Gene3D" id="3.20.20.80">
    <property type="entry name" value="Glycosidases"/>
    <property type="match status" value="1"/>
</dbReference>
<evidence type="ECO:0000259" key="7">
    <source>
        <dbReference type="Pfam" id="PF00728"/>
    </source>
</evidence>
<dbReference type="PANTHER" id="PTHR22600:SF57">
    <property type="entry name" value="BETA-N-ACETYLHEXOSAMINIDASE"/>
    <property type="match status" value="1"/>
</dbReference>
<evidence type="ECO:0000256" key="6">
    <source>
        <dbReference type="SAM" id="SignalP"/>
    </source>
</evidence>
<evidence type="ECO:0000313" key="9">
    <source>
        <dbReference type="EMBL" id="MEA5363407.1"/>
    </source>
</evidence>
<feature type="signal peptide" evidence="6">
    <location>
        <begin position="1"/>
        <end position="32"/>
    </location>
</feature>
<dbReference type="SUPFAM" id="SSF55545">
    <property type="entry name" value="beta-N-acetylhexosaminidase-like domain"/>
    <property type="match status" value="1"/>
</dbReference>
<evidence type="ECO:0000256" key="3">
    <source>
        <dbReference type="ARBA" id="ARBA00012663"/>
    </source>
</evidence>
<dbReference type="PANTHER" id="PTHR22600">
    <property type="entry name" value="BETA-HEXOSAMINIDASE"/>
    <property type="match status" value="1"/>
</dbReference>
<gene>
    <name evidence="9" type="ORF">VA596_28010</name>
</gene>
<evidence type="ECO:0000256" key="2">
    <source>
        <dbReference type="ARBA" id="ARBA00006285"/>
    </source>
</evidence>
<proteinExistence type="inferred from homology"/>
<reference evidence="9 10" key="1">
    <citation type="submission" date="2023-12" db="EMBL/GenBank/DDBJ databases">
        <title>Amycolatopsis sp. V23-08.</title>
        <authorList>
            <person name="Somphong A."/>
        </authorList>
    </citation>
    <scope>NUCLEOTIDE SEQUENCE [LARGE SCALE GENOMIC DNA]</scope>
    <source>
        <strain evidence="9 10">V23-08</strain>
    </source>
</reference>
<accession>A0ABU5RAZ2</accession>
<sequence>MAVSRTRRVLRLGLVAALTASALAGGVSTASAAPVPFSSVVPAPASAVPAGGVTFTLGSGVAISADVAAIGDQLATTLRRSTGYAIPVHTPPSGTDGVRLLLSGAPDSVGDQGYQLDVTASGVVVRARQAAGLFAGVQTLLQLLPPAAQGTTVTAGPWVLAGGRITDQPRFGYRGAMLDVARHFFTVAQVERYVDQLARYKVNTLHLHLADDQGWRIVINGWERLATYGGSTQVGGGPGGYYTQADYAAIVAYAQARYITVVPEIDLPGHTNAALASYAELNCDGKARPLYTGTDVGFSSLCTSKEITYTFLDAVLGQLAALTPGQYLHIGGDEAQSTKPADYKAFMNRVQQIATAHGKSALVWHEVVNATPAAGTVAQFWDTTTSNSAVAAAAKNGTKLVLSPANHAYLDMKYTSSSPIGQDWAGLVEVKKAYDWNPGAYLSGVAESAVNGVEAPLWTETVTTSADIEYLAFPRLAAIAELGWSPQSTHDWTAFSKRLATQGPLWKLLGIKYYKSPQVTWPAGA</sequence>
<keyword evidence="10" id="KW-1185">Reference proteome</keyword>
<evidence type="ECO:0000256" key="4">
    <source>
        <dbReference type="ARBA" id="ARBA00022801"/>
    </source>
</evidence>
<dbReference type="EMBL" id="JAYFSI010000007">
    <property type="protein sequence ID" value="MEA5363407.1"/>
    <property type="molecule type" value="Genomic_DNA"/>
</dbReference>
<dbReference type="Proteomes" id="UP001304298">
    <property type="component" value="Unassembled WGS sequence"/>
</dbReference>
<dbReference type="InterPro" id="IPR025705">
    <property type="entry name" value="Beta_hexosaminidase_sua/sub"/>
</dbReference>
<dbReference type="InterPro" id="IPR017853">
    <property type="entry name" value="GH"/>
</dbReference>
<dbReference type="RefSeq" id="WP_323331166.1">
    <property type="nucleotide sequence ID" value="NZ_JAYFSI010000007.1"/>
</dbReference>
<comment type="caution">
    <text evidence="9">The sequence shown here is derived from an EMBL/GenBank/DDBJ whole genome shotgun (WGS) entry which is preliminary data.</text>
</comment>
<feature type="domain" description="Glycoside hydrolase family 20 catalytic" evidence="7">
    <location>
        <begin position="171"/>
        <end position="486"/>
    </location>
</feature>
<dbReference type="Gene3D" id="3.30.379.10">
    <property type="entry name" value="Chitobiase/beta-hexosaminidase domain 2-like"/>
    <property type="match status" value="1"/>
</dbReference>
<dbReference type="CDD" id="cd06568">
    <property type="entry name" value="GH20_SpHex_like"/>
    <property type="match status" value="1"/>
</dbReference>
<organism evidence="9 10">
    <name type="scientific">Amycolatopsis heterodermiae</name>
    <dbReference type="NCBI Taxonomy" id="3110235"/>
    <lineage>
        <taxon>Bacteria</taxon>
        <taxon>Bacillati</taxon>
        <taxon>Actinomycetota</taxon>
        <taxon>Actinomycetes</taxon>
        <taxon>Pseudonocardiales</taxon>
        <taxon>Pseudonocardiaceae</taxon>
        <taxon>Amycolatopsis</taxon>
    </lineage>
</organism>
<protein>
    <recommendedName>
        <fullName evidence="3">beta-N-acetylhexosaminidase</fullName>
        <ecNumber evidence="3">3.2.1.52</ecNumber>
    </recommendedName>
</protein>
<keyword evidence="5" id="KW-0326">Glycosidase</keyword>
<dbReference type="InterPro" id="IPR015883">
    <property type="entry name" value="Glyco_hydro_20_cat"/>
</dbReference>
<evidence type="ECO:0000259" key="8">
    <source>
        <dbReference type="Pfam" id="PF02838"/>
    </source>
</evidence>
<dbReference type="Pfam" id="PF00728">
    <property type="entry name" value="Glyco_hydro_20"/>
    <property type="match status" value="1"/>
</dbReference>
<dbReference type="Pfam" id="PF02838">
    <property type="entry name" value="Glyco_hydro_20b"/>
    <property type="match status" value="1"/>
</dbReference>
<dbReference type="SUPFAM" id="SSF51445">
    <property type="entry name" value="(Trans)glycosidases"/>
    <property type="match status" value="1"/>
</dbReference>
<dbReference type="PRINTS" id="PR00738">
    <property type="entry name" value="GLHYDRLASE20"/>
</dbReference>
<keyword evidence="4" id="KW-0378">Hydrolase</keyword>
<keyword evidence="6" id="KW-0732">Signal</keyword>
<evidence type="ECO:0000313" key="10">
    <source>
        <dbReference type="Proteomes" id="UP001304298"/>
    </source>
</evidence>
<dbReference type="InterPro" id="IPR029018">
    <property type="entry name" value="Hex-like_dom2"/>
</dbReference>
<dbReference type="InterPro" id="IPR015882">
    <property type="entry name" value="HEX_bac_N"/>
</dbReference>
<feature type="domain" description="Beta-hexosaminidase bacterial type N-terminal" evidence="8">
    <location>
        <begin position="39"/>
        <end position="168"/>
    </location>
</feature>
<comment type="similarity">
    <text evidence="2">Belongs to the glycosyl hydrolase 20 family.</text>
</comment>
<dbReference type="EC" id="3.2.1.52" evidence="3"/>
<evidence type="ECO:0000256" key="5">
    <source>
        <dbReference type="ARBA" id="ARBA00023295"/>
    </source>
</evidence>